<evidence type="ECO:0000256" key="1">
    <source>
        <dbReference type="SAM" id="Phobius"/>
    </source>
</evidence>
<reference evidence="2" key="1">
    <citation type="submission" date="2018-06" db="EMBL/GenBank/DDBJ databases">
        <authorList>
            <person name="Zhirakovskaya E."/>
        </authorList>
    </citation>
    <scope>NUCLEOTIDE SEQUENCE</scope>
</reference>
<keyword evidence="1" id="KW-0812">Transmembrane</keyword>
<dbReference type="AlphaFoldDB" id="A0A3B1B5E5"/>
<keyword evidence="1" id="KW-1133">Transmembrane helix</keyword>
<feature type="transmembrane region" description="Helical" evidence="1">
    <location>
        <begin position="30"/>
        <end position="49"/>
    </location>
</feature>
<feature type="transmembrane region" description="Helical" evidence="1">
    <location>
        <begin position="6"/>
        <end position="23"/>
    </location>
</feature>
<protein>
    <submittedName>
        <fullName evidence="2">Uncharacterized protein</fullName>
    </submittedName>
</protein>
<gene>
    <name evidence="2" type="ORF">MNBD_GAMMA22-102</name>
</gene>
<name>A0A3B1B5E5_9ZZZZ</name>
<dbReference type="EMBL" id="UOFS01000043">
    <property type="protein sequence ID" value="VAX00307.1"/>
    <property type="molecule type" value="Genomic_DNA"/>
</dbReference>
<accession>A0A3B1B5E5</accession>
<organism evidence="2">
    <name type="scientific">hydrothermal vent metagenome</name>
    <dbReference type="NCBI Taxonomy" id="652676"/>
    <lineage>
        <taxon>unclassified sequences</taxon>
        <taxon>metagenomes</taxon>
        <taxon>ecological metagenomes</taxon>
    </lineage>
</organism>
<proteinExistence type="predicted"/>
<keyword evidence="1" id="KW-0472">Membrane</keyword>
<evidence type="ECO:0000313" key="2">
    <source>
        <dbReference type="EMBL" id="VAX00307.1"/>
    </source>
</evidence>
<sequence length="121" mass="14205">MITYFYWIVLLAIIISILFFIGYKLEQWKYALIAAAVTFVVGWTAYYFYFQQIFVKKYGGVMSLTVPAGQRHIGATWKDENLWIENYDPKTNTCFFNEYSRGNMLQGKVIIQNCNPLMPQN</sequence>